<dbReference type="Proteomes" id="UP000293142">
    <property type="component" value="Unassembled WGS sequence"/>
</dbReference>
<comment type="similarity">
    <text evidence="1 8">Belongs to the SOS response-associated peptidase family.</text>
</comment>
<evidence type="ECO:0000256" key="7">
    <source>
        <dbReference type="ARBA" id="ARBA00023239"/>
    </source>
</evidence>
<dbReference type="EC" id="3.4.-.-" evidence="8"/>
<keyword evidence="2 8" id="KW-0645">Protease</keyword>
<dbReference type="AlphaFoldDB" id="A0A4Q9DII6"/>
<proteinExistence type="inferred from homology"/>
<keyword evidence="3" id="KW-0227">DNA damage</keyword>
<keyword evidence="10" id="KW-1185">Reference proteome</keyword>
<gene>
    <name evidence="9" type="ORF">EYB31_29075</name>
</gene>
<dbReference type="EMBL" id="SIRE01000024">
    <property type="protein sequence ID" value="TBL72435.1"/>
    <property type="molecule type" value="Genomic_DNA"/>
</dbReference>
<dbReference type="PANTHER" id="PTHR13604:SF0">
    <property type="entry name" value="ABASIC SITE PROCESSING PROTEIN HMCES"/>
    <property type="match status" value="1"/>
</dbReference>
<keyword evidence="4 8" id="KW-0378">Hydrolase</keyword>
<comment type="caution">
    <text evidence="9">The sequence shown here is derived from an EMBL/GenBank/DDBJ whole genome shotgun (WGS) entry which is preliminary data.</text>
</comment>
<keyword evidence="6" id="KW-0238">DNA-binding</keyword>
<dbReference type="GO" id="GO:0016829">
    <property type="term" value="F:lyase activity"/>
    <property type="evidence" value="ECO:0007669"/>
    <property type="project" value="UniProtKB-KW"/>
</dbReference>
<dbReference type="GO" id="GO:0106300">
    <property type="term" value="P:protein-DNA covalent cross-linking repair"/>
    <property type="evidence" value="ECO:0007669"/>
    <property type="project" value="InterPro"/>
</dbReference>
<evidence type="ECO:0000313" key="9">
    <source>
        <dbReference type="EMBL" id="TBL72435.1"/>
    </source>
</evidence>
<dbReference type="Gene3D" id="3.90.1680.10">
    <property type="entry name" value="SOS response associated peptidase-like"/>
    <property type="match status" value="1"/>
</dbReference>
<accession>A0A4Q9DII6</accession>
<evidence type="ECO:0000256" key="4">
    <source>
        <dbReference type="ARBA" id="ARBA00022801"/>
    </source>
</evidence>
<evidence type="ECO:0000256" key="6">
    <source>
        <dbReference type="ARBA" id="ARBA00023125"/>
    </source>
</evidence>
<dbReference type="GO" id="GO:0003697">
    <property type="term" value="F:single-stranded DNA binding"/>
    <property type="evidence" value="ECO:0007669"/>
    <property type="project" value="InterPro"/>
</dbReference>
<dbReference type="GO" id="GO:0006508">
    <property type="term" value="P:proteolysis"/>
    <property type="evidence" value="ECO:0007669"/>
    <property type="project" value="UniProtKB-KW"/>
</dbReference>
<protein>
    <recommendedName>
        <fullName evidence="8">Abasic site processing protein</fullName>
        <ecNumber evidence="8">3.4.-.-</ecNumber>
    </recommendedName>
</protein>
<evidence type="ECO:0000256" key="8">
    <source>
        <dbReference type="RuleBase" id="RU364100"/>
    </source>
</evidence>
<dbReference type="InterPro" id="IPR036590">
    <property type="entry name" value="SRAP-like"/>
</dbReference>
<dbReference type="Pfam" id="PF02586">
    <property type="entry name" value="SRAP"/>
    <property type="match status" value="1"/>
</dbReference>
<keyword evidence="7" id="KW-0456">Lyase</keyword>
<evidence type="ECO:0000313" key="10">
    <source>
        <dbReference type="Proteomes" id="UP000293142"/>
    </source>
</evidence>
<dbReference type="SUPFAM" id="SSF143081">
    <property type="entry name" value="BB1717-like"/>
    <property type="match status" value="1"/>
</dbReference>
<dbReference type="RefSeq" id="WP_131017004.1">
    <property type="nucleotide sequence ID" value="NZ_SIRE01000024.1"/>
</dbReference>
<sequence>MCNSISVVAEASELIQQFKLDHVLFYTSNRYEINPTQSVSAIITRKDERVLDEFRWGLMPFWAKDSIWADSGSLLDKRAFRRILQKQRCIIPCSGYFVSQMEGKRKVWIKFTPKSGSFGIAGLYDVWRSASGDELRTCTMLTTEANRVVSPYHHRMPAIMDQERTDQWLQPGLKDPLALQALLSLPDHEAMVSIQLTSPEQKLEADLALPEPGWA</sequence>
<dbReference type="GO" id="GO:0008233">
    <property type="term" value="F:peptidase activity"/>
    <property type="evidence" value="ECO:0007669"/>
    <property type="project" value="UniProtKB-KW"/>
</dbReference>
<evidence type="ECO:0000256" key="3">
    <source>
        <dbReference type="ARBA" id="ARBA00022763"/>
    </source>
</evidence>
<evidence type="ECO:0000256" key="5">
    <source>
        <dbReference type="ARBA" id="ARBA00023124"/>
    </source>
</evidence>
<evidence type="ECO:0000256" key="1">
    <source>
        <dbReference type="ARBA" id="ARBA00008136"/>
    </source>
</evidence>
<evidence type="ECO:0000256" key="2">
    <source>
        <dbReference type="ARBA" id="ARBA00022670"/>
    </source>
</evidence>
<keyword evidence="5" id="KW-0190">Covalent protein-DNA linkage</keyword>
<dbReference type="PANTHER" id="PTHR13604">
    <property type="entry name" value="DC12-RELATED"/>
    <property type="match status" value="1"/>
</dbReference>
<reference evidence="9 10" key="1">
    <citation type="submission" date="2019-02" db="EMBL/GenBank/DDBJ databases">
        <title>Paenibacillus sp. nov., isolated from surface-sterilized tissue of Thalictrum simplex L.</title>
        <authorList>
            <person name="Tuo L."/>
        </authorList>
    </citation>
    <scope>NUCLEOTIDE SEQUENCE [LARGE SCALE GENOMIC DNA]</scope>
    <source>
        <strain evidence="9 10">N2SHLJ1</strain>
    </source>
</reference>
<name>A0A4Q9DII6_9BACL</name>
<dbReference type="InterPro" id="IPR003738">
    <property type="entry name" value="SRAP"/>
</dbReference>
<dbReference type="OrthoDB" id="9782620at2"/>
<organism evidence="9 10">
    <name type="scientific">Paenibacillus thalictri</name>
    <dbReference type="NCBI Taxonomy" id="2527873"/>
    <lineage>
        <taxon>Bacteria</taxon>
        <taxon>Bacillati</taxon>
        <taxon>Bacillota</taxon>
        <taxon>Bacilli</taxon>
        <taxon>Bacillales</taxon>
        <taxon>Paenibacillaceae</taxon>
        <taxon>Paenibacillus</taxon>
    </lineage>
</organism>